<evidence type="ECO:0000313" key="1">
    <source>
        <dbReference type="EMBL" id="CAB4619764.1"/>
    </source>
</evidence>
<organism evidence="1">
    <name type="scientific">freshwater metagenome</name>
    <dbReference type="NCBI Taxonomy" id="449393"/>
    <lineage>
        <taxon>unclassified sequences</taxon>
        <taxon>metagenomes</taxon>
        <taxon>ecological metagenomes</taxon>
    </lineage>
</organism>
<dbReference type="AlphaFoldDB" id="A0A6J6I8Y4"/>
<accession>A0A6J6I8Y4</accession>
<gene>
    <name evidence="1" type="ORF">UFOPK1931_00440</name>
</gene>
<protein>
    <submittedName>
        <fullName evidence="1">Unannotated protein</fullName>
    </submittedName>
</protein>
<dbReference type="EMBL" id="CAEZVE010000062">
    <property type="protein sequence ID" value="CAB4619764.1"/>
    <property type="molecule type" value="Genomic_DNA"/>
</dbReference>
<proteinExistence type="predicted"/>
<sequence>MDPALQDVNKVRALFDNFQPDANLRFWPVADLVNSIRNSGPELIEAIDPVPETLF</sequence>
<reference evidence="1" key="1">
    <citation type="submission" date="2020-05" db="EMBL/GenBank/DDBJ databases">
        <authorList>
            <person name="Chiriac C."/>
            <person name="Salcher M."/>
            <person name="Ghai R."/>
            <person name="Kavagutti S V."/>
        </authorList>
    </citation>
    <scope>NUCLEOTIDE SEQUENCE</scope>
</reference>
<name>A0A6J6I8Y4_9ZZZZ</name>